<name>A0ACC2C6A8_DIPCM</name>
<reference evidence="2" key="1">
    <citation type="journal article" date="2024" name="Proc. Natl. Acad. Sci. U.S.A.">
        <title>Extraordinary preservation of gene collinearity over three hundred million years revealed in homosporous lycophytes.</title>
        <authorList>
            <person name="Li C."/>
            <person name="Wickell D."/>
            <person name="Kuo L.Y."/>
            <person name="Chen X."/>
            <person name="Nie B."/>
            <person name="Liao X."/>
            <person name="Peng D."/>
            <person name="Ji J."/>
            <person name="Jenkins J."/>
            <person name="Williams M."/>
            <person name="Shu S."/>
            <person name="Plott C."/>
            <person name="Barry K."/>
            <person name="Rajasekar S."/>
            <person name="Grimwood J."/>
            <person name="Han X."/>
            <person name="Sun S."/>
            <person name="Hou Z."/>
            <person name="He W."/>
            <person name="Dai G."/>
            <person name="Sun C."/>
            <person name="Schmutz J."/>
            <person name="Leebens-Mack J.H."/>
            <person name="Li F.W."/>
            <person name="Wang L."/>
        </authorList>
    </citation>
    <scope>NUCLEOTIDE SEQUENCE [LARGE SCALE GENOMIC DNA]</scope>
    <source>
        <strain evidence="2">cv. PW_Plant_1</strain>
    </source>
</reference>
<evidence type="ECO:0000313" key="2">
    <source>
        <dbReference type="Proteomes" id="UP001162992"/>
    </source>
</evidence>
<gene>
    <name evidence="1" type="ORF">O6H91_11G012100</name>
</gene>
<sequence>MRKHPSAQVVAAGGSRYPAQATGRGARAVAEVGAPNGRGAGRAPAPRPPAAAGGGGGGGGPAPPPGAAGGPPPAGGAGRTRDWRRDAALPGAPDAFETGAGTPCSQGALGCARGAGRVRVWRRDTLLGKHHVPERSEAPGWTRGRAQFACRRTLRDWHRNGFWKSRVAKSYGERQLANAARRRHSGKHRKPARVAMIYNFAQIIASKKRRSCDMSWGRWKRKVVEGAAPGLPGRSPIPVLFRPKHA</sequence>
<dbReference type="Proteomes" id="UP001162992">
    <property type="component" value="Chromosome 11"/>
</dbReference>
<organism evidence="1 2">
    <name type="scientific">Diphasiastrum complanatum</name>
    <name type="common">Issler's clubmoss</name>
    <name type="synonym">Lycopodium complanatum</name>
    <dbReference type="NCBI Taxonomy" id="34168"/>
    <lineage>
        <taxon>Eukaryota</taxon>
        <taxon>Viridiplantae</taxon>
        <taxon>Streptophyta</taxon>
        <taxon>Embryophyta</taxon>
        <taxon>Tracheophyta</taxon>
        <taxon>Lycopodiopsida</taxon>
        <taxon>Lycopodiales</taxon>
        <taxon>Lycopodiaceae</taxon>
        <taxon>Lycopodioideae</taxon>
        <taxon>Diphasiastrum</taxon>
    </lineage>
</organism>
<proteinExistence type="predicted"/>
<dbReference type="EMBL" id="CM055102">
    <property type="protein sequence ID" value="KAJ7537569.1"/>
    <property type="molecule type" value="Genomic_DNA"/>
</dbReference>
<keyword evidence="2" id="KW-1185">Reference proteome</keyword>
<protein>
    <submittedName>
        <fullName evidence="1">Uncharacterized protein</fullName>
    </submittedName>
</protein>
<comment type="caution">
    <text evidence="1">The sequence shown here is derived from an EMBL/GenBank/DDBJ whole genome shotgun (WGS) entry which is preliminary data.</text>
</comment>
<accession>A0ACC2C6A8</accession>
<evidence type="ECO:0000313" key="1">
    <source>
        <dbReference type="EMBL" id="KAJ7537569.1"/>
    </source>
</evidence>